<dbReference type="InterPro" id="IPR032801">
    <property type="entry name" value="PXL2A/B/C"/>
</dbReference>
<evidence type="ECO:0000256" key="6">
    <source>
        <dbReference type="ARBA" id="ARBA00023849"/>
    </source>
</evidence>
<evidence type="ECO:0000256" key="8">
    <source>
        <dbReference type="ARBA" id="ARBA00032129"/>
    </source>
</evidence>
<reference evidence="9" key="4">
    <citation type="submission" date="2025-09" db="UniProtKB">
        <authorList>
            <consortium name="Ensembl"/>
        </authorList>
    </citation>
    <scope>IDENTIFICATION</scope>
    <source>
        <strain evidence="9">HSOK</strain>
    </source>
</reference>
<dbReference type="Proteomes" id="UP000265200">
    <property type="component" value="Chromosome 19"/>
</dbReference>
<keyword evidence="3" id="KW-0049">Antioxidant</keyword>
<protein>
    <recommendedName>
        <fullName evidence="6">Peroxiredoxin-like 2A</fullName>
    </recommendedName>
    <alternativeName>
        <fullName evidence="8">Peroxiredoxin-like 2 activated in M-CSF stimulated monocytes</fullName>
    </alternativeName>
    <alternativeName>
        <fullName evidence="7">Redox-regulatory protein FAM213A</fullName>
    </alternativeName>
</protein>
<evidence type="ECO:0000313" key="10">
    <source>
        <dbReference type="Proteomes" id="UP000265200"/>
    </source>
</evidence>
<evidence type="ECO:0000256" key="1">
    <source>
        <dbReference type="ARBA" id="ARBA00004496"/>
    </source>
</evidence>
<dbReference type="Ensembl" id="ENSORLT00015013814.1">
    <property type="protein sequence ID" value="ENSORLP00015000752.1"/>
    <property type="gene ID" value="ENSORLG00015001350.1"/>
</dbReference>
<dbReference type="PANTHER" id="PTHR28630:SF31">
    <property type="entry name" value="PEROXIREDOXIN-LIKE 2A"/>
    <property type="match status" value="1"/>
</dbReference>
<accession>A0A3P9GZI2</accession>
<evidence type="ECO:0000313" key="9">
    <source>
        <dbReference type="Ensembl" id="ENSORLP00015000752.1"/>
    </source>
</evidence>
<comment type="subcellular location">
    <subcellularLocation>
        <location evidence="1">Cytoplasm</location>
    </subcellularLocation>
</comment>
<reference key="1">
    <citation type="journal article" date="2007" name="Nature">
        <title>The medaka draft genome and insights into vertebrate genome evolution.</title>
        <authorList>
            <person name="Kasahara M."/>
            <person name="Naruse K."/>
            <person name="Sasaki S."/>
            <person name="Nakatani Y."/>
            <person name="Qu W."/>
            <person name="Ahsan B."/>
            <person name="Yamada T."/>
            <person name="Nagayasu Y."/>
            <person name="Doi K."/>
            <person name="Kasai Y."/>
            <person name="Jindo T."/>
            <person name="Kobayashi D."/>
            <person name="Shimada A."/>
            <person name="Toyoda A."/>
            <person name="Kuroki Y."/>
            <person name="Fujiyama A."/>
            <person name="Sasaki T."/>
            <person name="Shimizu A."/>
            <person name="Asakawa S."/>
            <person name="Shimizu N."/>
            <person name="Hashimoto S."/>
            <person name="Yang J."/>
            <person name="Lee Y."/>
            <person name="Matsushima K."/>
            <person name="Sugano S."/>
            <person name="Sakaizumi M."/>
            <person name="Narita T."/>
            <person name="Ohishi K."/>
            <person name="Haga S."/>
            <person name="Ohta F."/>
            <person name="Nomoto H."/>
            <person name="Nogata K."/>
            <person name="Morishita T."/>
            <person name="Endo T."/>
            <person name="Shin-I T."/>
            <person name="Takeda H."/>
            <person name="Morishita S."/>
            <person name="Kohara Y."/>
        </authorList>
    </citation>
    <scope>NUCLEOTIDE SEQUENCE [LARGE SCALE GENOMIC DNA]</scope>
    <source>
        <strain>Hd-rR</strain>
    </source>
</reference>
<dbReference type="PANTHER" id="PTHR28630">
    <property type="match status" value="1"/>
</dbReference>
<evidence type="ECO:0000256" key="4">
    <source>
        <dbReference type="ARBA" id="ARBA00023284"/>
    </source>
</evidence>
<dbReference type="AlphaFoldDB" id="A0A3P9GZI2"/>
<evidence type="ECO:0000256" key="5">
    <source>
        <dbReference type="ARBA" id="ARBA00023787"/>
    </source>
</evidence>
<evidence type="ECO:0000256" key="3">
    <source>
        <dbReference type="ARBA" id="ARBA00022862"/>
    </source>
</evidence>
<name>A0A3P9GZI2_ORYLA</name>
<reference evidence="9" key="3">
    <citation type="submission" date="2025-08" db="UniProtKB">
        <authorList>
            <consortium name="Ensembl"/>
        </authorList>
    </citation>
    <scope>IDENTIFICATION</scope>
    <source>
        <strain evidence="9">HSOK</strain>
    </source>
</reference>
<evidence type="ECO:0000256" key="2">
    <source>
        <dbReference type="ARBA" id="ARBA00022490"/>
    </source>
</evidence>
<dbReference type="GO" id="GO:0016209">
    <property type="term" value="F:antioxidant activity"/>
    <property type="evidence" value="ECO:0007669"/>
    <property type="project" value="UniProtKB-KW"/>
</dbReference>
<proteinExistence type="inferred from homology"/>
<evidence type="ECO:0000256" key="7">
    <source>
        <dbReference type="ARBA" id="ARBA00032058"/>
    </source>
</evidence>
<reference evidence="9 10" key="2">
    <citation type="submission" date="2017-04" db="EMBL/GenBank/DDBJ databases">
        <title>CpG methylation of centromeres and impact of large insertions on vertebrate speciation.</title>
        <authorList>
            <person name="Ichikawa K."/>
            <person name="Yoshimura J."/>
            <person name="Morishita S."/>
        </authorList>
    </citation>
    <scope>NUCLEOTIDE SEQUENCE</scope>
    <source>
        <strain evidence="9 10">HSOK</strain>
    </source>
</reference>
<dbReference type="GO" id="GO:0005737">
    <property type="term" value="C:cytoplasm"/>
    <property type="evidence" value="ECO:0007669"/>
    <property type="project" value="UniProtKB-SubCell"/>
</dbReference>
<comment type="similarity">
    <text evidence="5">Belongs to the peroxiredoxin-like PRXL2 family. PRXL2A subfamily.</text>
</comment>
<sequence>MCRRFYGPRERKMGLLAFLRIGVWFNGLRAFRKGFLGNVLGEGFVLGGVFVIGRDPQGILLEHREMEFGDKVNISDVLHAARRITRDL</sequence>
<keyword evidence="4" id="KW-0676">Redox-active center</keyword>
<keyword evidence="2" id="KW-0963">Cytoplasm</keyword>
<organism evidence="9 10">
    <name type="scientific">Oryzias latipes</name>
    <name type="common">Japanese rice fish</name>
    <name type="synonym">Japanese killifish</name>
    <dbReference type="NCBI Taxonomy" id="8090"/>
    <lineage>
        <taxon>Eukaryota</taxon>
        <taxon>Metazoa</taxon>
        <taxon>Chordata</taxon>
        <taxon>Craniata</taxon>
        <taxon>Vertebrata</taxon>
        <taxon>Euteleostomi</taxon>
        <taxon>Actinopterygii</taxon>
        <taxon>Neopterygii</taxon>
        <taxon>Teleostei</taxon>
        <taxon>Neoteleostei</taxon>
        <taxon>Acanthomorphata</taxon>
        <taxon>Ovalentaria</taxon>
        <taxon>Atherinomorphae</taxon>
        <taxon>Beloniformes</taxon>
        <taxon>Adrianichthyidae</taxon>
        <taxon>Oryziinae</taxon>
        <taxon>Oryzias</taxon>
    </lineage>
</organism>